<keyword evidence="1 7" id="KW-0698">rRNA processing</keyword>
<dbReference type="GO" id="GO:0005506">
    <property type="term" value="F:iron ion binding"/>
    <property type="evidence" value="ECO:0007669"/>
    <property type="project" value="UniProtKB-UniRule"/>
</dbReference>
<dbReference type="InterPro" id="IPR030391">
    <property type="entry name" value="MeTrfase_TrmA_CS"/>
</dbReference>
<comment type="similarity">
    <text evidence="7">Belongs to the class I-like SAM-binding methyltransferase superfamily. RNA M5U methyltransferase family. RlmD subfamily.</text>
</comment>
<reference evidence="11" key="1">
    <citation type="submission" date="2019-06" db="EMBL/GenBank/DDBJ databases">
        <title>Complete genome sequence of Methylogaea oryzae strain JCM16910.</title>
        <authorList>
            <person name="Asakawa S."/>
        </authorList>
    </citation>
    <scope>NUCLEOTIDE SEQUENCE</scope>
    <source>
        <strain evidence="11">E10</strain>
    </source>
</reference>
<evidence type="ECO:0000259" key="10">
    <source>
        <dbReference type="PROSITE" id="PS50926"/>
    </source>
</evidence>
<evidence type="ECO:0000256" key="8">
    <source>
        <dbReference type="PROSITE-ProRule" id="PRU01024"/>
    </source>
</evidence>
<dbReference type="InterPro" id="IPR001566">
    <property type="entry name" value="23S_rRNA_MeTrfase_RlmD"/>
</dbReference>
<organism evidence="11 12">
    <name type="scientific">Methylogaea oryzae</name>
    <dbReference type="NCBI Taxonomy" id="1295382"/>
    <lineage>
        <taxon>Bacteria</taxon>
        <taxon>Pseudomonadati</taxon>
        <taxon>Pseudomonadota</taxon>
        <taxon>Gammaproteobacteria</taxon>
        <taxon>Methylococcales</taxon>
        <taxon>Methylococcaceae</taxon>
        <taxon>Methylogaea</taxon>
    </lineage>
</organism>
<sequence length="444" mass="48531">MARRNYNRKPLPKEPRQAVVESLNHDARGVAHMDGKVVFIDGALPGETVTFTYTEIRRDYAEGQVATVLEASGERIAPHCPHAGICGGCSLQHLEHEAQIRHKQTLLLEQLRRIGKVQPAEVFDVLRGPLWGYRHKARLSVKYVRKKGRALVGFREKGGPFVADIDVCPVLHPAVGEKLSLLAELVAGLTVREQLPQIEIGVGDNHCALVFRILQDAAAEDLAALRAFGEAHGYAVYTQRQGPDSIEPVHEDSAALPSYALPEADVHFHFNPTEFTQVNPAINRAMVARALGLLAPTADEDVLDLFCGLGNFTLPLARQAKSVTGVEGDAPLVQRARDNAQRNGISNAEFFAADLFADVSAAPWAQRHYDKILLDPARAGAQEIVRQLPRFGAGRVVYISCNPATLARDAGILVNELGYRLLGAGIMDMFPHTAHVESIAVFER</sequence>
<feature type="binding site" evidence="7 8">
    <location>
        <position position="306"/>
    </location>
    <ligand>
        <name>S-adenosyl-L-methionine</name>
        <dbReference type="ChEBI" id="CHEBI:59789"/>
    </ligand>
</feature>
<evidence type="ECO:0000313" key="11">
    <source>
        <dbReference type="EMBL" id="BBL69998.1"/>
    </source>
</evidence>
<evidence type="ECO:0000256" key="4">
    <source>
        <dbReference type="ARBA" id="ARBA00022691"/>
    </source>
</evidence>
<feature type="domain" description="TRAM" evidence="10">
    <location>
        <begin position="9"/>
        <end position="67"/>
    </location>
</feature>
<feature type="binding site" evidence="7">
    <location>
        <position position="89"/>
    </location>
    <ligand>
        <name>[4Fe-4S] cluster</name>
        <dbReference type="ChEBI" id="CHEBI:49883"/>
    </ligand>
</feature>
<dbReference type="EC" id="2.1.1.190" evidence="7"/>
<feature type="binding site" evidence="7">
    <location>
        <position position="311"/>
    </location>
    <ligand>
        <name>S-adenosyl-L-methionine</name>
        <dbReference type="ChEBI" id="CHEBI:59789"/>
    </ligand>
</feature>
<dbReference type="EMBL" id="AP019782">
    <property type="protein sequence ID" value="BBL69998.1"/>
    <property type="molecule type" value="Genomic_DNA"/>
</dbReference>
<dbReference type="CDD" id="cd02440">
    <property type="entry name" value="AdoMet_MTases"/>
    <property type="match status" value="1"/>
</dbReference>
<dbReference type="NCBIfam" id="NF009639">
    <property type="entry name" value="PRK13168.1"/>
    <property type="match status" value="1"/>
</dbReference>
<dbReference type="KEGG" id="moz:MoryE10_06040"/>
<dbReference type="Proteomes" id="UP000824988">
    <property type="component" value="Chromosome"/>
</dbReference>
<dbReference type="PROSITE" id="PS51687">
    <property type="entry name" value="SAM_MT_RNA_M5U"/>
    <property type="match status" value="1"/>
</dbReference>
<dbReference type="GO" id="GO:0070475">
    <property type="term" value="P:rRNA base methylation"/>
    <property type="evidence" value="ECO:0007669"/>
    <property type="project" value="TreeGrafter"/>
</dbReference>
<dbReference type="RefSeq" id="WP_221048162.1">
    <property type="nucleotide sequence ID" value="NZ_AP019782.1"/>
</dbReference>
<dbReference type="Pfam" id="PF05958">
    <property type="entry name" value="tRNA_U5-meth_tr"/>
    <property type="match status" value="1"/>
</dbReference>
<evidence type="ECO:0000256" key="2">
    <source>
        <dbReference type="ARBA" id="ARBA00022603"/>
    </source>
</evidence>
<feature type="active site" evidence="9">
    <location>
        <position position="401"/>
    </location>
</feature>
<keyword evidence="7" id="KW-0004">4Fe-4S</keyword>
<keyword evidence="3 7" id="KW-0808">Transferase</keyword>
<keyword evidence="4 7" id="KW-0949">S-adenosyl-L-methionine</keyword>
<feature type="binding site" evidence="7 8">
    <location>
        <position position="277"/>
    </location>
    <ligand>
        <name>S-adenosyl-L-methionine</name>
        <dbReference type="ChEBI" id="CHEBI:59789"/>
    </ligand>
</feature>
<dbReference type="Pfam" id="PF01938">
    <property type="entry name" value="TRAM"/>
    <property type="match status" value="1"/>
</dbReference>
<protein>
    <recommendedName>
        <fullName evidence="7">23S rRNA (uracil(1939)-C(5))-methyltransferase RlmD</fullName>
        <ecNumber evidence="7">2.1.1.190</ecNumber>
    </recommendedName>
    <alternativeName>
        <fullName evidence="7">23S rRNA(m5U1939)-methyltransferase</fullName>
    </alternativeName>
</protein>
<keyword evidence="7" id="KW-0408">Iron</keyword>
<feature type="binding site" evidence="7 8">
    <location>
        <position position="375"/>
    </location>
    <ligand>
        <name>S-adenosyl-L-methionine</name>
        <dbReference type="ChEBI" id="CHEBI:59789"/>
    </ligand>
</feature>
<dbReference type="InterPro" id="IPR030390">
    <property type="entry name" value="MeTrfase_TrmA_AS"/>
</dbReference>
<feature type="binding site" evidence="7">
    <location>
        <position position="80"/>
    </location>
    <ligand>
        <name>[4Fe-4S] cluster</name>
        <dbReference type="ChEBI" id="CHEBI:49883"/>
    </ligand>
</feature>
<dbReference type="PROSITE" id="PS01231">
    <property type="entry name" value="TRMA_2"/>
    <property type="match status" value="1"/>
</dbReference>
<feature type="binding site" evidence="7 8">
    <location>
        <position position="327"/>
    </location>
    <ligand>
        <name>S-adenosyl-L-methionine</name>
        <dbReference type="ChEBI" id="CHEBI:59789"/>
    </ligand>
</feature>
<evidence type="ECO:0000256" key="1">
    <source>
        <dbReference type="ARBA" id="ARBA00022552"/>
    </source>
</evidence>
<feature type="binding site" evidence="7">
    <location>
        <position position="86"/>
    </location>
    <ligand>
        <name>[4Fe-4S] cluster</name>
        <dbReference type="ChEBI" id="CHEBI:49883"/>
    </ligand>
</feature>
<dbReference type="InterPro" id="IPR002792">
    <property type="entry name" value="TRAM_dom"/>
</dbReference>
<keyword evidence="12" id="KW-1185">Reference proteome</keyword>
<dbReference type="AlphaFoldDB" id="A0A8D4VKV9"/>
<dbReference type="PROSITE" id="PS50926">
    <property type="entry name" value="TRAM"/>
    <property type="match status" value="1"/>
</dbReference>
<dbReference type="PANTHER" id="PTHR11061">
    <property type="entry name" value="RNA M5U METHYLTRANSFERASE"/>
    <property type="match status" value="1"/>
</dbReference>
<accession>A0A8D4VKV9</accession>
<keyword evidence="7" id="KW-0411">Iron-sulfur</keyword>
<dbReference type="GO" id="GO:0051539">
    <property type="term" value="F:4 iron, 4 sulfur cluster binding"/>
    <property type="evidence" value="ECO:0007669"/>
    <property type="project" value="UniProtKB-KW"/>
</dbReference>
<feature type="binding site" evidence="7">
    <location>
        <position position="168"/>
    </location>
    <ligand>
        <name>[4Fe-4S] cluster</name>
        <dbReference type="ChEBI" id="CHEBI:49883"/>
    </ligand>
</feature>
<keyword evidence="7" id="KW-0479">Metal-binding</keyword>
<evidence type="ECO:0000256" key="7">
    <source>
        <dbReference type="HAMAP-Rule" id="MF_01010"/>
    </source>
</evidence>
<dbReference type="NCBIfam" id="TIGR00479">
    <property type="entry name" value="rumA"/>
    <property type="match status" value="1"/>
</dbReference>
<evidence type="ECO:0000256" key="3">
    <source>
        <dbReference type="ARBA" id="ARBA00022679"/>
    </source>
</evidence>
<evidence type="ECO:0000256" key="9">
    <source>
        <dbReference type="PROSITE-ProRule" id="PRU10015"/>
    </source>
</evidence>
<feature type="binding site" evidence="7">
    <location>
        <position position="354"/>
    </location>
    <ligand>
        <name>S-adenosyl-L-methionine</name>
        <dbReference type="ChEBI" id="CHEBI:59789"/>
    </ligand>
</feature>
<dbReference type="GO" id="GO:0070041">
    <property type="term" value="F:rRNA (uridine-C5-)-methyltransferase activity"/>
    <property type="evidence" value="ECO:0007669"/>
    <property type="project" value="UniProtKB-UniRule"/>
</dbReference>
<proteinExistence type="inferred from homology"/>
<dbReference type="HAMAP" id="MF_01010">
    <property type="entry name" value="23SrRNA_methyltr_RlmD"/>
    <property type="match status" value="1"/>
</dbReference>
<dbReference type="FunFam" id="2.40.50.140:FF:000097">
    <property type="entry name" value="23S rRNA (uracil(1939)-C(5))-methyltransferase RlmD"/>
    <property type="match status" value="1"/>
</dbReference>
<dbReference type="InterPro" id="IPR010280">
    <property type="entry name" value="U5_MeTrfase_fam"/>
</dbReference>
<gene>
    <name evidence="7 11" type="primary">rlmD</name>
    <name evidence="11" type="ORF">MoryE10_06040</name>
</gene>
<comment type="catalytic activity">
    <reaction evidence="5 7">
        <text>uridine(1939) in 23S rRNA + S-adenosyl-L-methionine = 5-methyluridine(1939) in 23S rRNA + S-adenosyl-L-homocysteine + H(+)</text>
        <dbReference type="Rhea" id="RHEA:42908"/>
        <dbReference type="Rhea" id="RHEA-COMP:10278"/>
        <dbReference type="Rhea" id="RHEA-COMP:10279"/>
        <dbReference type="ChEBI" id="CHEBI:15378"/>
        <dbReference type="ChEBI" id="CHEBI:57856"/>
        <dbReference type="ChEBI" id="CHEBI:59789"/>
        <dbReference type="ChEBI" id="CHEBI:65315"/>
        <dbReference type="ChEBI" id="CHEBI:74447"/>
        <dbReference type="EC" id="2.1.1.190"/>
    </reaction>
</comment>
<dbReference type="FunFam" id="3.40.50.150:FF:000009">
    <property type="entry name" value="23S rRNA (Uracil(1939)-C(5))-methyltransferase RlmD"/>
    <property type="match status" value="1"/>
</dbReference>
<keyword evidence="2 7" id="KW-0489">Methyltransferase</keyword>
<comment type="function">
    <text evidence="6 7">Catalyzes the formation of 5-methyl-uridine at position 1939 (m5U1939) in 23S rRNA.</text>
</comment>
<name>A0A8D4VKV9_9GAMM</name>
<evidence type="ECO:0000256" key="5">
    <source>
        <dbReference type="ARBA" id="ARBA00052756"/>
    </source>
</evidence>
<dbReference type="GO" id="GO:0003723">
    <property type="term" value="F:RNA binding"/>
    <property type="evidence" value="ECO:0007669"/>
    <property type="project" value="InterPro"/>
</dbReference>
<evidence type="ECO:0000313" key="12">
    <source>
        <dbReference type="Proteomes" id="UP000824988"/>
    </source>
</evidence>
<dbReference type="PANTHER" id="PTHR11061:SF49">
    <property type="entry name" value="23S RRNA (URACIL(1939)-C(5))-METHYLTRANSFERASE RLMD"/>
    <property type="match status" value="1"/>
</dbReference>
<evidence type="ECO:0000256" key="6">
    <source>
        <dbReference type="ARBA" id="ARBA00059995"/>
    </source>
</evidence>
<feature type="active site" description="Nucleophile" evidence="7 8">
    <location>
        <position position="401"/>
    </location>
</feature>
<dbReference type="PROSITE" id="PS01230">
    <property type="entry name" value="TRMA_1"/>
    <property type="match status" value="1"/>
</dbReference>